<dbReference type="Proteomes" id="UP001227268">
    <property type="component" value="Unassembled WGS sequence"/>
</dbReference>
<sequence>MTVSAPEIIKPNHRFLFKPVENCETEGCHMDVWLPDGAKEITAGNRLPLAIMIHGGAFTMGASSDVPDNQVHHYLENGIAVVSLEYRMVPHVTQFEIRDDLMDAYHFIQQKLNSRLAVELGIKNDVVDTKKVILFGGSAGGTSVLCLAADIEKYNSEHKESLPQVKAILCAYPLTDPDNHFAEPKAAWAEKTRKMFPEDWELIKDFPDKGKVCTGYNFPVGRWDTCKDPRFLFARTAMATQTLNSFLYGCDAPYPPSASALNLITPTYPPTYVLAAMADELIPKEHSLLLYNKLQTQGVESYIVKVAGAAHGFVERPRTDWPTDADYWKDAIRETVDWAIAKVK</sequence>
<proteinExistence type="predicted"/>
<organism evidence="1 2">
    <name type="scientific">Naganishia friedmannii</name>
    <dbReference type="NCBI Taxonomy" id="89922"/>
    <lineage>
        <taxon>Eukaryota</taxon>
        <taxon>Fungi</taxon>
        <taxon>Dikarya</taxon>
        <taxon>Basidiomycota</taxon>
        <taxon>Agaricomycotina</taxon>
        <taxon>Tremellomycetes</taxon>
        <taxon>Filobasidiales</taxon>
        <taxon>Filobasidiaceae</taxon>
        <taxon>Naganishia</taxon>
    </lineage>
</organism>
<evidence type="ECO:0000313" key="1">
    <source>
        <dbReference type="EMBL" id="KAJ9091467.1"/>
    </source>
</evidence>
<accession>A0ACC2UXG6</accession>
<evidence type="ECO:0000313" key="2">
    <source>
        <dbReference type="Proteomes" id="UP001227268"/>
    </source>
</evidence>
<comment type="caution">
    <text evidence="1">The sequence shown here is derived from an EMBL/GenBank/DDBJ whole genome shotgun (WGS) entry which is preliminary data.</text>
</comment>
<gene>
    <name evidence="1" type="ORF">QFC21_007202</name>
</gene>
<dbReference type="EMBL" id="JASBWT010000052">
    <property type="protein sequence ID" value="KAJ9091467.1"/>
    <property type="molecule type" value="Genomic_DNA"/>
</dbReference>
<reference evidence="1" key="1">
    <citation type="submission" date="2023-04" db="EMBL/GenBank/DDBJ databases">
        <title>Draft Genome sequencing of Naganishia species isolated from polar environments using Oxford Nanopore Technology.</title>
        <authorList>
            <person name="Leo P."/>
            <person name="Venkateswaran K."/>
        </authorList>
    </citation>
    <scope>NUCLEOTIDE SEQUENCE</scope>
    <source>
        <strain evidence="1">MNA-CCFEE 5423</strain>
    </source>
</reference>
<name>A0ACC2UXG6_9TREE</name>
<keyword evidence="2" id="KW-1185">Reference proteome</keyword>
<protein>
    <submittedName>
        <fullName evidence="1">Uncharacterized protein</fullName>
    </submittedName>
</protein>